<feature type="region of interest" description="Disordered" evidence="1">
    <location>
        <begin position="290"/>
        <end position="432"/>
    </location>
</feature>
<evidence type="ECO:0000313" key="2">
    <source>
        <dbReference type="EMBL" id="KAL1520684.1"/>
    </source>
</evidence>
<reference evidence="2 3" key="1">
    <citation type="journal article" date="2024" name="Science">
        <title>Giant polyketide synthase enzymes in the biosynthesis of giant marine polyether toxins.</title>
        <authorList>
            <person name="Fallon T.R."/>
            <person name="Shende V.V."/>
            <person name="Wierzbicki I.H."/>
            <person name="Pendleton A.L."/>
            <person name="Watervoot N.F."/>
            <person name="Auber R.P."/>
            <person name="Gonzalez D.J."/>
            <person name="Wisecaver J.H."/>
            <person name="Moore B.S."/>
        </authorList>
    </citation>
    <scope>NUCLEOTIDE SEQUENCE [LARGE SCALE GENOMIC DNA]</scope>
    <source>
        <strain evidence="2 3">12B1</strain>
    </source>
</reference>
<feature type="compositionally biased region" description="Gly residues" evidence="1">
    <location>
        <begin position="365"/>
        <end position="381"/>
    </location>
</feature>
<proteinExistence type="predicted"/>
<protein>
    <submittedName>
        <fullName evidence="2">Uncharacterized protein</fullName>
    </submittedName>
</protein>
<evidence type="ECO:0000256" key="1">
    <source>
        <dbReference type="SAM" id="MobiDB-lite"/>
    </source>
</evidence>
<evidence type="ECO:0000313" key="3">
    <source>
        <dbReference type="Proteomes" id="UP001515480"/>
    </source>
</evidence>
<name>A0AB34JGJ1_PRYPA</name>
<dbReference type="Proteomes" id="UP001515480">
    <property type="component" value="Unassembled WGS sequence"/>
</dbReference>
<comment type="caution">
    <text evidence="2">The sequence shown here is derived from an EMBL/GenBank/DDBJ whole genome shotgun (WGS) entry which is preliminary data.</text>
</comment>
<dbReference type="EMBL" id="JBGBPQ010000008">
    <property type="protein sequence ID" value="KAL1520684.1"/>
    <property type="molecule type" value="Genomic_DNA"/>
</dbReference>
<dbReference type="AlphaFoldDB" id="A0AB34JGJ1"/>
<sequence>MAFPPVLSVERQRGAAMADAVLHAWRARLHDSVRQLPSSLTTPSSDHPFVFFQLSESGSPSLIAALHAAAARLGVPSYLSCLDAAPCPSYFPPAPREAAPRYAVLGGHFHAADVRRWRGGGAAEGAARPLQCLVLVRRPVDRVAACWGGAIERTPAARLNASLGGCNNAAVRALSSAGKDARLAGALTAGRAWSAFALPALDDALGQLSRCVVGVLERCEESRRALRHLLPWLGAPLECGAAARLPPPPRLGEEAARIVGAQNAVDERVYALAVAQLEAQLRLIERTQGGGVEAARGEGTQGGGVEAARGEGTRGGGVEAARGEGTRGGGVEGARGEGTRGGGAEAARGESTEGGGVEVARGEGTRGGGVEAARGTRGGGAEAARGESTEGGGVEVARGEGTRGGGVEAARGEGTRGGGVEAARGEGTRGGGVEAALRTRGESGAGTVRCASARCEEVEALKAARASPHAPRPLRVALCVFGVVARSIASTWPSIDERVASPLRRQGWELTIYVLNMDVGSAPVDGVALRREDVRVVPAHVLETAQQAEVDALLDAKCAVWSCRFKYDAFAPEMSRNAMRQMYSELRVGQFLQKHASAFDVAVVVGSDLLFPLDVSVAHVQEAASEEGRRVVFTSGGNDAGGYTNAFYIGAPRVVSSILRRFDDFERHMHLQNDFEAVLKSAFVQLGVERRVTNTIFFKVRASSDSVPQRVVWQGGPQLPSLVNWTAAEVAQIRKEARKWKAQCYFPCRPNTLCFPELCFPEA</sequence>
<gene>
    <name evidence="2" type="ORF">AB1Y20_022253</name>
</gene>
<keyword evidence="3" id="KW-1185">Reference proteome</keyword>
<organism evidence="2 3">
    <name type="scientific">Prymnesium parvum</name>
    <name type="common">Toxic golden alga</name>
    <dbReference type="NCBI Taxonomy" id="97485"/>
    <lineage>
        <taxon>Eukaryota</taxon>
        <taxon>Haptista</taxon>
        <taxon>Haptophyta</taxon>
        <taxon>Prymnesiophyceae</taxon>
        <taxon>Prymnesiales</taxon>
        <taxon>Prymnesiaceae</taxon>
        <taxon>Prymnesium</taxon>
    </lineage>
</organism>
<accession>A0AB34JGJ1</accession>